<sequence>MHNLIALTGIQQLCLNEMQKNMQMLKSKTLLEHKFSLRMKRKYMIFLFIRAIIILSFISFIGFTYYTYGLGNKIILEETIVGKKDYLDIVEYHNLSEKFHAIREEIRNLKQEIHASIVPQHKIKTFQTYIYQNKTGQNLSQEEITPLVISSNVHIFYYPWYKSEIFDGRYGHWNHRMLPNWKVKYERVQPPHKPPDDIGSNFYPKLGPYSSSDPKVLNKHMEQIKYSGAGVLAVSWYPPNLELENEEPVDNIMLKILDSAQNKSLQVTFHIEPFKNRSGENIVKVIKYIIDTYGSHKAFYRTLYNGKLLPLYYLYDSYQISSFEWSKALSHEGQFSLRNSKYDGIFLGLLARQDHMNHLAASNFDGFYTYFAIDGFEYGSTFRNWALISAEAKKLKLIFIPSIGPGYVDTRIRPWNDRNTRKRSNGQYYRAAFLAALEVKPKFLSITSFNEWHEGTQIEPAVPKTFGNYRYEDYLPRSEDFYLRLTQSFVKEFIQQLNNSRQIG</sequence>
<dbReference type="GO" id="GO:0000139">
    <property type="term" value="C:Golgi membrane"/>
    <property type="evidence" value="ECO:0007669"/>
    <property type="project" value="UniProtKB-SubCell"/>
</dbReference>
<proteinExistence type="inferred from homology"/>
<evidence type="ECO:0000313" key="10">
    <source>
        <dbReference type="Proteomes" id="UP001165740"/>
    </source>
</evidence>
<evidence type="ECO:0000256" key="2">
    <source>
        <dbReference type="ARBA" id="ARBA00009559"/>
    </source>
</evidence>
<dbReference type="OMA" id="GFLDYNP"/>
<gene>
    <name evidence="11" type="primary">LOC106057620</name>
</gene>
<name>A0A9W3AMB3_BIOGL</name>
<evidence type="ECO:0000256" key="8">
    <source>
        <dbReference type="ARBA" id="ARBA00023136"/>
    </source>
</evidence>
<evidence type="ECO:0000256" key="4">
    <source>
        <dbReference type="ARBA" id="ARBA00022801"/>
    </source>
</evidence>
<evidence type="ECO:0000256" key="3">
    <source>
        <dbReference type="ARBA" id="ARBA00022692"/>
    </source>
</evidence>
<evidence type="ECO:0000256" key="7">
    <source>
        <dbReference type="ARBA" id="ARBA00023034"/>
    </source>
</evidence>
<evidence type="ECO:0000256" key="5">
    <source>
        <dbReference type="ARBA" id="ARBA00022968"/>
    </source>
</evidence>
<keyword evidence="6 9" id="KW-1133">Transmembrane helix</keyword>
<evidence type="ECO:0000256" key="1">
    <source>
        <dbReference type="ARBA" id="ARBA00004323"/>
    </source>
</evidence>
<dbReference type="AlphaFoldDB" id="A0A9W3AMB3"/>
<dbReference type="RefSeq" id="XP_055888381.1">
    <property type="nucleotide sequence ID" value="XM_056032406.1"/>
</dbReference>
<protein>
    <submittedName>
        <fullName evidence="11">Glycoprotein endo-alpha-1,2-mannosidase-like isoform X1</fullName>
    </submittedName>
</protein>
<reference evidence="11" key="1">
    <citation type="submission" date="2025-08" db="UniProtKB">
        <authorList>
            <consortium name="RefSeq"/>
        </authorList>
    </citation>
    <scope>IDENTIFICATION</scope>
</reference>
<dbReference type="GO" id="GO:0004559">
    <property type="term" value="F:alpha-mannosidase activity"/>
    <property type="evidence" value="ECO:0007669"/>
    <property type="project" value="TreeGrafter"/>
</dbReference>
<evidence type="ECO:0000256" key="6">
    <source>
        <dbReference type="ARBA" id="ARBA00022989"/>
    </source>
</evidence>
<accession>A0A9W3AMB3</accession>
<feature type="transmembrane region" description="Helical" evidence="9">
    <location>
        <begin position="43"/>
        <end position="66"/>
    </location>
</feature>
<comment type="subcellular location">
    <subcellularLocation>
        <location evidence="1">Golgi apparatus membrane</location>
        <topology evidence="1">Single-pass type II membrane protein</topology>
    </subcellularLocation>
</comment>
<dbReference type="Proteomes" id="UP001165740">
    <property type="component" value="Chromosome 6"/>
</dbReference>
<dbReference type="PANTHER" id="PTHR13572">
    <property type="entry name" value="ENDO-ALPHA-1,2-MANNOSIDASE"/>
    <property type="match status" value="1"/>
</dbReference>
<comment type="similarity">
    <text evidence="2">Belongs to the glycosyl hydrolase 99 family.</text>
</comment>
<dbReference type="CDD" id="cd11574">
    <property type="entry name" value="GH99"/>
    <property type="match status" value="1"/>
</dbReference>
<dbReference type="PANTHER" id="PTHR13572:SF4">
    <property type="entry name" value="RE57134P"/>
    <property type="match status" value="1"/>
</dbReference>
<keyword evidence="3 9" id="KW-0812">Transmembrane</keyword>
<keyword evidence="10" id="KW-1185">Reference proteome</keyword>
<organism evidence="10 11">
    <name type="scientific">Biomphalaria glabrata</name>
    <name type="common">Bloodfluke planorb</name>
    <name type="synonym">Freshwater snail</name>
    <dbReference type="NCBI Taxonomy" id="6526"/>
    <lineage>
        <taxon>Eukaryota</taxon>
        <taxon>Metazoa</taxon>
        <taxon>Spiralia</taxon>
        <taxon>Lophotrochozoa</taxon>
        <taxon>Mollusca</taxon>
        <taxon>Gastropoda</taxon>
        <taxon>Heterobranchia</taxon>
        <taxon>Euthyneura</taxon>
        <taxon>Panpulmonata</taxon>
        <taxon>Hygrophila</taxon>
        <taxon>Lymnaeoidea</taxon>
        <taxon>Planorbidae</taxon>
        <taxon>Biomphalaria</taxon>
    </lineage>
</organism>
<keyword evidence="8 9" id="KW-0472">Membrane</keyword>
<dbReference type="Gene3D" id="3.20.20.80">
    <property type="entry name" value="Glycosidases"/>
    <property type="match status" value="1"/>
</dbReference>
<keyword evidence="5" id="KW-0735">Signal-anchor</keyword>
<dbReference type="Pfam" id="PF16317">
    <property type="entry name" value="Glyco_hydro_99"/>
    <property type="match status" value="1"/>
</dbReference>
<dbReference type="OrthoDB" id="406152at2759"/>
<keyword evidence="4" id="KW-0378">Hydrolase</keyword>
<evidence type="ECO:0000313" key="11">
    <source>
        <dbReference type="RefSeq" id="XP_055888381.1"/>
    </source>
</evidence>
<dbReference type="InterPro" id="IPR026071">
    <property type="entry name" value="Glyco_Hydrolase_99"/>
</dbReference>
<keyword evidence="7" id="KW-0333">Golgi apparatus</keyword>
<evidence type="ECO:0000256" key="9">
    <source>
        <dbReference type="SAM" id="Phobius"/>
    </source>
</evidence>
<dbReference type="GeneID" id="106057620"/>